<evidence type="ECO:0000313" key="2">
    <source>
        <dbReference type="Proteomes" id="UP000320231"/>
    </source>
</evidence>
<protein>
    <recommendedName>
        <fullName evidence="3">ABC transporter domain-containing protein</fullName>
    </recommendedName>
</protein>
<evidence type="ECO:0008006" key="3">
    <source>
        <dbReference type="Google" id="ProtNLM"/>
    </source>
</evidence>
<dbReference type="GO" id="GO:0015421">
    <property type="term" value="F:ABC-type oligopeptide transporter activity"/>
    <property type="evidence" value="ECO:0007669"/>
    <property type="project" value="TreeGrafter"/>
</dbReference>
<dbReference type="Gene3D" id="3.40.50.300">
    <property type="entry name" value="P-loop containing nucleotide triphosphate hydrolases"/>
    <property type="match status" value="1"/>
</dbReference>
<dbReference type="PANTHER" id="PTHR43394:SF1">
    <property type="entry name" value="ATP-BINDING CASSETTE SUB-FAMILY B MEMBER 10, MITOCHONDRIAL"/>
    <property type="match status" value="1"/>
</dbReference>
<dbReference type="Proteomes" id="UP000320231">
    <property type="component" value="Chromosome"/>
</dbReference>
<dbReference type="SUPFAM" id="SSF52540">
    <property type="entry name" value="P-loop containing nucleoside triphosphate hydrolases"/>
    <property type="match status" value="1"/>
</dbReference>
<dbReference type="PANTHER" id="PTHR43394">
    <property type="entry name" value="ATP-DEPENDENT PERMEASE MDL1, MITOCHONDRIAL"/>
    <property type="match status" value="1"/>
</dbReference>
<sequence length="108" mass="12069">MPWLAFLRRSPLLLLDEPTASLDRASEAHVIDALAKLKQARTLVILTHRLDLLALADRILVLEHGQVRAMGTLDELRATHPALFNASSRFSEGKVLNRAEDTAEDKYV</sequence>
<reference evidence="1 2" key="1">
    <citation type="journal article" date="2019" name="Microbiol. Resour. Announc.">
        <title>Complete Genome Sequence of Halomonas sulfidaeris Strain Esulfide1 Isolated from a Metal Sulfide Rock at a Depth of 2,200 Meters, Obtained Using Nanopore Sequencing.</title>
        <authorList>
            <person name="Saito M."/>
            <person name="Nishigata A."/>
            <person name="Galipon J."/>
            <person name="Arakawa K."/>
        </authorList>
    </citation>
    <scope>NUCLEOTIDE SEQUENCE [LARGE SCALE GENOMIC DNA]</scope>
    <source>
        <strain evidence="1 2">ATCC BAA-803</strain>
    </source>
</reference>
<dbReference type="InterPro" id="IPR039421">
    <property type="entry name" value="Type_1_exporter"/>
</dbReference>
<name>A0A455U7F8_9GAMM</name>
<evidence type="ECO:0000313" key="1">
    <source>
        <dbReference type="EMBL" id="BBI62046.1"/>
    </source>
</evidence>
<gene>
    <name evidence="1" type="ORF">HSBAA_33520</name>
</gene>
<proteinExistence type="predicted"/>
<dbReference type="KEGG" id="hsr:HSBAA_33520"/>
<dbReference type="EMBL" id="AP019514">
    <property type="protein sequence ID" value="BBI62046.1"/>
    <property type="molecule type" value="Genomic_DNA"/>
</dbReference>
<organism evidence="1 2">
    <name type="scientific">Vreelandella sulfidaeris</name>
    <dbReference type="NCBI Taxonomy" id="115553"/>
    <lineage>
        <taxon>Bacteria</taxon>
        <taxon>Pseudomonadati</taxon>
        <taxon>Pseudomonadota</taxon>
        <taxon>Gammaproteobacteria</taxon>
        <taxon>Oceanospirillales</taxon>
        <taxon>Halomonadaceae</taxon>
        <taxon>Vreelandella</taxon>
    </lineage>
</organism>
<dbReference type="AlphaFoldDB" id="A0A455U7F8"/>
<dbReference type="InterPro" id="IPR027417">
    <property type="entry name" value="P-loop_NTPase"/>
</dbReference>
<accession>A0A455U7F8</accession>